<dbReference type="PRINTS" id="PR00344">
    <property type="entry name" value="BCTRLSENSOR"/>
</dbReference>
<evidence type="ECO:0000259" key="8">
    <source>
        <dbReference type="PROSITE" id="PS50112"/>
    </source>
</evidence>
<keyword evidence="5" id="KW-0418">Kinase</keyword>
<comment type="catalytic activity">
    <reaction evidence="1">
        <text>ATP + protein L-histidine = ADP + protein N-phospho-L-histidine.</text>
        <dbReference type="EC" id="2.7.13.3"/>
    </reaction>
</comment>
<dbReference type="EMBL" id="BDOQ01000010">
    <property type="protein sequence ID" value="GBG14801.1"/>
    <property type="molecule type" value="Genomic_DNA"/>
</dbReference>
<dbReference type="Pfam" id="PF02518">
    <property type="entry name" value="HATPase_c"/>
    <property type="match status" value="1"/>
</dbReference>
<dbReference type="Gene3D" id="3.30.450.20">
    <property type="entry name" value="PAS domain"/>
    <property type="match status" value="3"/>
</dbReference>
<evidence type="ECO:0000259" key="9">
    <source>
        <dbReference type="PROSITE" id="PS50113"/>
    </source>
</evidence>
<evidence type="ECO:0000313" key="11">
    <source>
        <dbReference type="Proteomes" id="UP000245081"/>
    </source>
</evidence>
<feature type="domain" description="Histidine kinase" evidence="7">
    <location>
        <begin position="498"/>
        <end position="705"/>
    </location>
</feature>
<reference evidence="10 11" key="1">
    <citation type="journal article" date="2018" name="Environ. Microbiol.">
        <title>Isolation and genomic characterization of Novimethylophilus kurashikiensis gen. nov. sp. nov., a new lanthanide-dependent methylotrophic species of Methylophilaceae.</title>
        <authorList>
            <person name="Lv H."/>
            <person name="Sahin N."/>
            <person name="Tani A."/>
        </authorList>
    </citation>
    <scope>NUCLEOTIDE SEQUENCE [LARGE SCALE GENOMIC DNA]</scope>
    <source>
        <strain evidence="10 11">La2-4</strain>
    </source>
</reference>
<feature type="domain" description="PAS" evidence="8">
    <location>
        <begin position="94"/>
        <end position="172"/>
    </location>
</feature>
<dbReference type="Gene3D" id="3.30.565.10">
    <property type="entry name" value="Histidine kinase-like ATPase, C-terminal domain"/>
    <property type="match status" value="1"/>
</dbReference>
<feature type="transmembrane region" description="Helical" evidence="6">
    <location>
        <begin position="49"/>
        <end position="71"/>
    </location>
</feature>
<keyword evidence="6" id="KW-0472">Membrane</keyword>
<name>A0A2R5FDZ9_9PROT</name>
<dbReference type="PANTHER" id="PTHR43304:SF1">
    <property type="entry name" value="PAC DOMAIN-CONTAINING PROTEIN"/>
    <property type="match status" value="1"/>
</dbReference>
<dbReference type="InterPro" id="IPR000700">
    <property type="entry name" value="PAS-assoc_C"/>
</dbReference>
<keyword evidence="6" id="KW-1133">Transmembrane helix</keyword>
<dbReference type="SUPFAM" id="SSF55874">
    <property type="entry name" value="ATPase domain of HSP90 chaperone/DNA topoisomerase II/histidine kinase"/>
    <property type="match status" value="1"/>
</dbReference>
<sequence>MQARRDRRTPSNFPIIAHTSVVVLQIFGILLMMGYVREDGNPALKTSEALLYFIFVATLVVLLLLVGYHIYKTKKWRTELDSARARSTEMGILLSALADNSADVIIAKDMSGRYLVFNHAAENMFGLKASNVIGHFDDEVFPEDLAKQFMASDREVMREGKSIIFEESLHHNAKGAPLTFLTTKTPMRNSDGIVYGVCAIATDITSRKEMEDKLKESERKFYQFFQCSPTSTFISERDNGRYLAVNEAFCHAFGYTEDEILGKTPEELNLWAGGFSFHDIQEGLALNGRLQGLKLIHRRKNGTEFHVAYYGDTLPVNKESYLMGSIVDISEQNRFEEELLKSRKRYLSLFEHMMAAVAYCQAISLEDGSPDLIVLESNNHFETVSGLNPMYITAQKLRDVMPDLYRTNKELFERCASAANSGVSSRFEAWVPSLSRWLEFSVCGLEKGFFVMLFDDITERKRNETEVLRLNDQLNQRVSTQKKRLSDAVGDLETFVYSVSTLLQESLETLVQLLQNMREEDTPPPAKNVGEMMDVASRMERLLEGAVSYLCGTSMPFEPEFLSMSDILAPVVLGLHQRYPKVTFTTKPMPRMIGSALILRTIYNALLDNAVHFASIDNENPIVEIGAEQLEMETVFYVKDNGPGFDTEMHDDMFRPYFNQASAHQGRGIGLALAKRMVERHGGRMWAETIVPGGSVFYFTLGPLEMELPDAEGT</sequence>
<dbReference type="Proteomes" id="UP000245081">
    <property type="component" value="Unassembled WGS sequence"/>
</dbReference>
<evidence type="ECO:0000256" key="4">
    <source>
        <dbReference type="ARBA" id="ARBA00022679"/>
    </source>
</evidence>
<organism evidence="10 11">
    <name type="scientific">Novimethylophilus kurashikiensis</name>
    <dbReference type="NCBI Taxonomy" id="1825523"/>
    <lineage>
        <taxon>Bacteria</taxon>
        <taxon>Pseudomonadati</taxon>
        <taxon>Pseudomonadota</taxon>
        <taxon>Betaproteobacteria</taxon>
        <taxon>Nitrosomonadales</taxon>
        <taxon>Methylophilaceae</taxon>
        <taxon>Novimethylophilus</taxon>
    </lineage>
</organism>
<keyword evidence="11" id="KW-1185">Reference proteome</keyword>
<comment type="caution">
    <text evidence="10">The sequence shown here is derived from an EMBL/GenBank/DDBJ whole genome shotgun (WGS) entry which is preliminary data.</text>
</comment>
<dbReference type="InterPro" id="IPR003594">
    <property type="entry name" value="HATPase_dom"/>
</dbReference>
<dbReference type="Pfam" id="PF08448">
    <property type="entry name" value="PAS_4"/>
    <property type="match status" value="1"/>
</dbReference>
<dbReference type="PANTHER" id="PTHR43304">
    <property type="entry name" value="PHYTOCHROME-LIKE PROTEIN CPH1"/>
    <property type="match status" value="1"/>
</dbReference>
<dbReference type="InterPro" id="IPR004358">
    <property type="entry name" value="Sig_transdc_His_kin-like_C"/>
</dbReference>
<gene>
    <name evidence="10" type="ORF">NMK_2402</name>
</gene>
<dbReference type="PROSITE" id="PS50109">
    <property type="entry name" value="HIS_KIN"/>
    <property type="match status" value="1"/>
</dbReference>
<evidence type="ECO:0000256" key="6">
    <source>
        <dbReference type="SAM" id="Phobius"/>
    </source>
</evidence>
<evidence type="ECO:0000256" key="1">
    <source>
        <dbReference type="ARBA" id="ARBA00000085"/>
    </source>
</evidence>
<feature type="domain" description="PAC" evidence="9">
    <location>
        <begin position="163"/>
        <end position="216"/>
    </location>
</feature>
<dbReference type="EC" id="2.7.13.3" evidence="2"/>
<dbReference type="GO" id="GO:0004673">
    <property type="term" value="F:protein histidine kinase activity"/>
    <property type="evidence" value="ECO:0007669"/>
    <property type="project" value="UniProtKB-EC"/>
</dbReference>
<evidence type="ECO:0000259" key="7">
    <source>
        <dbReference type="PROSITE" id="PS50109"/>
    </source>
</evidence>
<dbReference type="InterPro" id="IPR000014">
    <property type="entry name" value="PAS"/>
</dbReference>
<dbReference type="Pfam" id="PF13426">
    <property type="entry name" value="PAS_9"/>
    <property type="match status" value="1"/>
</dbReference>
<dbReference type="InterPro" id="IPR036890">
    <property type="entry name" value="HATPase_C_sf"/>
</dbReference>
<protein>
    <recommendedName>
        <fullName evidence="2">histidine kinase</fullName>
        <ecNumber evidence="2">2.7.13.3</ecNumber>
    </recommendedName>
</protein>
<evidence type="ECO:0000256" key="5">
    <source>
        <dbReference type="ARBA" id="ARBA00022777"/>
    </source>
</evidence>
<dbReference type="SMART" id="SM00387">
    <property type="entry name" value="HATPase_c"/>
    <property type="match status" value="1"/>
</dbReference>
<dbReference type="OrthoDB" id="8552871at2"/>
<keyword evidence="6" id="KW-0812">Transmembrane</keyword>
<evidence type="ECO:0000256" key="3">
    <source>
        <dbReference type="ARBA" id="ARBA00022553"/>
    </source>
</evidence>
<evidence type="ECO:0000256" key="2">
    <source>
        <dbReference type="ARBA" id="ARBA00012438"/>
    </source>
</evidence>
<dbReference type="PROSITE" id="PS50113">
    <property type="entry name" value="PAC"/>
    <property type="match status" value="1"/>
</dbReference>
<evidence type="ECO:0000313" key="10">
    <source>
        <dbReference type="EMBL" id="GBG14801.1"/>
    </source>
</evidence>
<accession>A0A2R5FDZ9</accession>
<dbReference type="AlphaFoldDB" id="A0A2R5FDZ9"/>
<feature type="domain" description="PAS" evidence="8">
    <location>
        <begin position="217"/>
        <end position="264"/>
    </location>
</feature>
<keyword evidence="3" id="KW-0597">Phosphoprotein</keyword>
<keyword evidence="4" id="KW-0808">Transferase</keyword>
<dbReference type="InterPro" id="IPR052162">
    <property type="entry name" value="Sensor_kinase/Photoreceptor"/>
</dbReference>
<dbReference type="SUPFAM" id="SSF55785">
    <property type="entry name" value="PYP-like sensor domain (PAS domain)"/>
    <property type="match status" value="3"/>
</dbReference>
<dbReference type="NCBIfam" id="TIGR00229">
    <property type="entry name" value="sensory_box"/>
    <property type="match status" value="2"/>
</dbReference>
<proteinExistence type="predicted"/>
<dbReference type="PROSITE" id="PS50112">
    <property type="entry name" value="PAS"/>
    <property type="match status" value="2"/>
</dbReference>
<dbReference type="InterPro" id="IPR035965">
    <property type="entry name" value="PAS-like_dom_sf"/>
</dbReference>
<feature type="transmembrane region" description="Helical" evidence="6">
    <location>
        <begin position="12"/>
        <end position="37"/>
    </location>
</feature>
<dbReference type="InterPro" id="IPR005467">
    <property type="entry name" value="His_kinase_dom"/>
</dbReference>
<dbReference type="SMART" id="SM00091">
    <property type="entry name" value="PAS"/>
    <property type="match status" value="2"/>
</dbReference>
<dbReference type="InterPro" id="IPR013656">
    <property type="entry name" value="PAS_4"/>
</dbReference>
<dbReference type="CDD" id="cd00130">
    <property type="entry name" value="PAS"/>
    <property type="match status" value="2"/>
</dbReference>